<dbReference type="Pfam" id="PF14824">
    <property type="entry name" value="Sirohm_synth_M"/>
    <property type="match status" value="1"/>
</dbReference>
<dbReference type="OrthoDB" id="1721126at2759"/>
<keyword evidence="4" id="KW-0520">NAD</keyword>
<dbReference type="InterPro" id="IPR028162">
    <property type="entry name" value="Met8_C"/>
</dbReference>
<dbReference type="RefSeq" id="XP_046062510.1">
    <property type="nucleotide sequence ID" value="XM_046202656.1"/>
</dbReference>
<dbReference type="GO" id="GO:0004325">
    <property type="term" value="F:ferrochelatase activity"/>
    <property type="evidence" value="ECO:0007669"/>
    <property type="project" value="InterPro"/>
</dbReference>
<dbReference type="SUPFAM" id="SSF51735">
    <property type="entry name" value="NAD(P)-binding Rossmann-fold domains"/>
    <property type="match status" value="1"/>
</dbReference>
<keyword evidence="5" id="KW-0627">Porphyrin biosynthesis</keyword>
<evidence type="ECO:0000259" key="6">
    <source>
        <dbReference type="Pfam" id="PF14823"/>
    </source>
</evidence>
<dbReference type="EC" id="1.3.1.76" evidence="2"/>
<dbReference type="Pfam" id="PF14823">
    <property type="entry name" value="Sirohm_synth_C"/>
    <property type="match status" value="1"/>
</dbReference>
<evidence type="ECO:0000256" key="5">
    <source>
        <dbReference type="ARBA" id="ARBA00023244"/>
    </source>
</evidence>
<dbReference type="Gene3D" id="3.40.50.720">
    <property type="entry name" value="NAD(P)-binding Rossmann-like Domain"/>
    <property type="match status" value="1"/>
</dbReference>
<evidence type="ECO:0000259" key="7">
    <source>
        <dbReference type="Pfam" id="PF14824"/>
    </source>
</evidence>
<feature type="domain" description="Siroheme synthase central" evidence="7">
    <location>
        <begin position="443"/>
        <end position="466"/>
    </location>
</feature>
<dbReference type="GeneID" id="70233817"/>
<dbReference type="GO" id="GO:0043115">
    <property type="term" value="F:precorrin-2 dehydrogenase activity"/>
    <property type="evidence" value="ECO:0007669"/>
    <property type="project" value="UniProtKB-EC"/>
</dbReference>
<name>A0A9P8PAC9_9ASCO</name>
<dbReference type="SUPFAM" id="SSF75615">
    <property type="entry name" value="Siroheme synthase middle domains-like"/>
    <property type="match status" value="1"/>
</dbReference>
<gene>
    <name evidence="8" type="ORF">OGAPHI_001850</name>
</gene>
<organism evidence="8 9">
    <name type="scientific">Ogataea philodendri</name>
    <dbReference type="NCBI Taxonomy" id="1378263"/>
    <lineage>
        <taxon>Eukaryota</taxon>
        <taxon>Fungi</taxon>
        <taxon>Dikarya</taxon>
        <taxon>Ascomycota</taxon>
        <taxon>Saccharomycotina</taxon>
        <taxon>Pichiomycetes</taxon>
        <taxon>Pichiales</taxon>
        <taxon>Pichiaceae</taxon>
        <taxon>Ogataea</taxon>
    </lineage>
</organism>
<evidence type="ECO:0000256" key="2">
    <source>
        <dbReference type="ARBA" id="ARBA00012400"/>
    </source>
</evidence>
<accession>A0A9P8PAC9</accession>
<protein>
    <recommendedName>
        <fullName evidence="2">precorrin-2 dehydrogenase</fullName>
        <ecNumber evidence="2">1.3.1.76</ecNumber>
    </recommendedName>
</protein>
<dbReference type="InterPro" id="IPR036291">
    <property type="entry name" value="NAD(P)-bd_dom_sf"/>
</dbReference>
<dbReference type="AlphaFoldDB" id="A0A9P8PAC9"/>
<proteinExistence type="predicted"/>
<dbReference type="PANTHER" id="PTHR35330">
    <property type="entry name" value="SIROHEME BIOSYNTHESIS PROTEIN MET8"/>
    <property type="match status" value="1"/>
</dbReference>
<evidence type="ECO:0000313" key="9">
    <source>
        <dbReference type="Proteomes" id="UP000769157"/>
    </source>
</evidence>
<dbReference type="InterPro" id="IPR028281">
    <property type="entry name" value="Sirohaem_synthase_central"/>
</dbReference>
<dbReference type="Gene3D" id="1.10.3280.10">
    <property type="entry name" value="Siroheme synthase, domain 3"/>
    <property type="match status" value="1"/>
</dbReference>
<evidence type="ECO:0000313" key="8">
    <source>
        <dbReference type="EMBL" id="KAH3668096.1"/>
    </source>
</evidence>
<dbReference type="Pfam" id="PF13241">
    <property type="entry name" value="NAD_binding_7"/>
    <property type="match status" value="1"/>
</dbReference>
<keyword evidence="9" id="KW-1185">Reference proteome</keyword>
<dbReference type="InterPro" id="IPR028161">
    <property type="entry name" value="Met8-like"/>
</dbReference>
<evidence type="ECO:0000256" key="4">
    <source>
        <dbReference type="ARBA" id="ARBA00023027"/>
    </source>
</evidence>
<dbReference type="Proteomes" id="UP000769157">
    <property type="component" value="Unassembled WGS sequence"/>
</dbReference>
<evidence type="ECO:0000256" key="1">
    <source>
        <dbReference type="ARBA" id="ARBA00005010"/>
    </source>
</evidence>
<reference evidence="8" key="1">
    <citation type="journal article" date="2021" name="Open Biol.">
        <title>Shared evolutionary footprints suggest mitochondrial oxidative damage underlies multiple complex I losses in fungi.</title>
        <authorList>
            <person name="Schikora-Tamarit M.A."/>
            <person name="Marcet-Houben M."/>
            <person name="Nosek J."/>
            <person name="Gabaldon T."/>
        </authorList>
    </citation>
    <scope>NUCLEOTIDE SEQUENCE</scope>
    <source>
        <strain evidence="8">CBS6075</strain>
    </source>
</reference>
<feature type="domain" description="Siroheme biosynthesis protein Met8 C-terminal" evidence="6">
    <location>
        <begin position="476"/>
        <end position="540"/>
    </location>
</feature>
<dbReference type="PANTHER" id="PTHR35330:SF1">
    <property type="entry name" value="SIROHEME BIOSYNTHESIS PROTEIN MET8"/>
    <property type="match status" value="1"/>
</dbReference>
<dbReference type="GO" id="GO:0019354">
    <property type="term" value="P:siroheme biosynthetic process"/>
    <property type="evidence" value="ECO:0007669"/>
    <property type="project" value="InterPro"/>
</dbReference>
<comment type="caution">
    <text evidence="8">The sequence shown here is derived from an EMBL/GenBank/DDBJ whole genome shotgun (WGS) entry which is preliminary data.</text>
</comment>
<comment type="pathway">
    <text evidence="1">Porphyrin-containing compound metabolism; siroheme biosynthesis; sirohydrochlorin from precorrin-2: step 1/1.</text>
</comment>
<sequence>MSDLVREQLVTRADTPFHYTKYRDVSCVLPTSRIVLLPPLSRHYIETNGLFTTDLLSFFGLYLHIGSGVLVCACQKKQSFAIRFDRYEIQDVINRSERNLLLVTNSHKENVHYINFTNRPEFKYQDPHPVIWKDLADEIELAGTEHNIPINYELERLATSSLPAVFPLLPVYVGLRRGESIDVVNLADEASTTQLAQNADKIVLFQRLYSILGSFVVSLHKTVPIPASLVAQIRDSPLVDPVSRLEAHFRFPVAKSGLDDFYDLFPSVLGSATSNTTESDQETDDSVEIVEEKLTGSEAGIDEAGILTVDRHVLVVGGGEVGLSRVNHLLQADAQITVVSPEFEPTIEKYAELGLLTLIRRKFEMKDLQMYELDTDISTLDIEKDQEQIEQVAHSRFAMVLTCLNDYKLSLQIYYRCRQLGLNVNLADKPKNCDFYFGSTYRQGPLQIMISSNGKAPRFTNRLKEHKLRPVFDGLDIRKAVENLDYLRTTLRTKIHPGESPAVIKARMEWNRNITDSKSIEEWTSMDKSEIDALLATYAAQ</sequence>
<reference evidence="8" key="2">
    <citation type="submission" date="2021-01" db="EMBL/GenBank/DDBJ databases">
        <authorList>
            <person name="Schikora-Tamarit M.A."/>
        </authorList>
    </citation>
    <scope>NUCLEOTIDE SEQUENCE</scope>
    <source>
        <strain evidence="8">CBS6075</strain>
    </source>
</reference>
<evidence type="ECO:0000256" key="3">
    <source>
        <dbReference type="ARBA" id="ARBA00023002"/>
    </source>
</evidence>
<dbReference type="EMBL" id="JAEUBE010000158">
    <property type="protein sequence ID" value="KAH3668096.1"/>
    <property type="molecule type" value="Genomic_DNA"/>
</dbReference>
<keyword evidence="3" id="KW-0560">Oxidoreductase</keyword>